<dbReference type="EMBL" id="HBIB01006046">
    <property type="protein sequence ID" value="CAE0241540.1"/>
    <property type="molecule type" value="Transcribed_RNA"/>
</dbReference>
<evidence type="ECO:0000256" key="9">
    <source>
        <dbReference type="SAM" id="MobiDB-lite"/>
    </source>
</evidence>
<keyword evidence="6" id="KW-0449">Lipoprotein</keyword>
<dbReference type="InterPro" id="IPR011989">
    <property type="entry name" value="ARM-like"/>
</dbReference>
<feature type="region of interest" description="Disordered" evidence="9">
    <location>
        <begin position="563"/>
        <end position="592"/>
    </location>
</feature>
<keyword evidence="3" id="KW-0926">Vacuole</keyword>
<feature type="repeat" description="ARM" evidence="8">
    <location>
        <begin position="397"/>
        <end position="439"/>
    </location>
</feature>
<dbReference type="Gene3D" id="1.25.10.10">
    <property type="entry name" value="Leucine-rich Repeat Variant"/>
    <property type="match status" value="2"/>
</dbReference>
<keyword evidence="5" id="KW-0472">Membrane</keyword>
<dbReference type="InterPro" id="IPR045156">
    <property type="entry name" value="Vac8"/>
</dbReference>
<keyword evidence="4" id="KW-0677">Repeat</keyword>
<dbReference type="GO" id="GO:0071562">
    <property type="term" value="P:nucleus-vacuole junction assembly"/>
    <property type="evidence" value="ECO:0007669"/>
    <property type="project" value="InterPro"/>
</dbReference>
<dbReference type="InterPro" id="IPR000225">
    <property type="entry name" value="Armadillo"/>
</dbReference>
<gene>
    <name evidence="11" type="ORF">PBIL07802_LOCUS3702</name>
</gene>
<organism evidence="11">
    <name type="scientific">Palpitomonas bilix</name>
    <dbReference type="NCBI Taxonomy" id="652834"/>
    <lineage>
        <taxon>Eukaryota</taxon>
        <taxon>Eukaryota incertae sedis</taxon>
    </lineage>
</organism>
<feature type="chain" id="PRO_5031203406" description="Vacuolar protein 8" evidence="10">
    <location>
        <begin position="23"/>
        <end position="795"/>
    </location>
</feature>
<proteinExistence type="inferred from homology"/>
<dbReference type="SMART" id="SM00185">
    <property type="entry name" value="ARM"/>
    <property type="match status" value="6"/>
</dbReference>
<evidence type="ECO:0000256" key="3">
    <source>
        <dbReference type="ARBA" id="ARBA00022554"/>
    </source>
</evidence>
<dbReference type="PANTHER" id="PTHR47249">
    <property type="entry name" value="VACUOLAR PROTEIN 8"/>
    <property type="match status" value="1"/>
</dbReference>
<keyword evidence="10" id="KW-0732">Signal</keyword>
<evidence type="ECO:0000256" key="4">
    <source>
        <dbReference type="ARBA" id="ARBA00022737"/>
    </source>
</evidence>
<feature type="repeat" description="ARM" evidence="8">
    <location>
        <begin position="640"/>
        <end position="692"/>
    </location>
</feature>
<evidence type="ECO:0000256" key="6">
    <source>
        <dbReference type="ARBA" id="ARBA00023288"/>
    </source>
</evidence>
<dbReference type="SUPFAM" id="SSF48371">
    <property type="entry name" value="ARM repeat"/>
    <property type="match status" value="2"/>
</dbReference>
<comment type="similarity">
    <text evidence="2">Belongs to the beta-catenin family.</text>
</comment>
<dbReference type="InterPro" id="IPR016024">
    <property type="entry name" value="ARM-type_fold"/>
</dbReference>
<accession>A0A7S3CZ40</accession>
<dbReference type="PANTHER" id="PTHR47249:SF1">
    <property type="entry name" value="VACUOLAR PROTEIN 8"/>
    <property type="match status" value="1"/>
</dbReference>
<sequence>MKVLSNVLFHFLPSLFTAMKEGNETTQLHCASCYNHLARIHSKDLRITLSRSEAIHATLSIIPASSIVGGAIIEEEEEDVAESWNKKSLRLRSYRRALSGLRVIAEAAMDSNAEGKGKSRSGGAGTAFRRDILHAGLLVRTGVLLKEPPPGESENWATAHDFFTAVEETGRLLKSLTGGGLTQNTKDQLLSSGIIAAMFRSLVNALNVARTRSMDASDLTPAVLASLPPPSICIIAMKAASMVLSSLRAFLRHDDVRGEVSSAVEIASIARGLASVPFTTAGVVAKEEYSKAMRERERELARDMMREWAFVQEQAAALILTFSIDARLRRILVEDQVVWSTLVDALRRGDARKSRSEKLRRHSAGIIANLCGNADMCEDIVQRCWEEAKNVGKKREGLIVALEEALDDNSDGLREAAAGALRNLSVNKNSIPILLRSEVTPNLIKILGAAKTAVTTSVRSQAAVALRNISVEEEGKEALVRGGCVQTIGRALFKGELRGKVGKAARAETAVMSREEEKEMAAEDALRLQCLVILRNTSITKAGKRELLAGGSLSALQLLLPSDRPAMESDGDGSGEKKGGRHGKDRGGSYEDERFGHEVPVLKVGELGASDLRMIEQVTGIVRNMAADKVAKKEMIGMPGILRRVVRLLTLELARSHKLKTEVERVLEQAAGALRNLCTSRAASSIAVSAGLVRISVSLLSSPHPLPSRLLEQLTGLVRNLASPPLPPLPADDEGAEMGSDVEEDGVKTDFRPMLVSEGVVPLLMQIVHAGTAPAKVQQQAGLALKYLSDAVSLL</sequence>
<dbReference type="GO" id="GO:0043495">
    <property type="term" value="F:protein-membrane adaptor activity"/>
    <property type="evidence" value="ECO:0007669"/>
    <property type="project" value="InterPro"/>
</dbReference>
<evidence type="ECO:0000313" key="11">
    <source>
        <dbReference type="EMBL" id="CAE0241540.1"/>
    </source>
</evidence>
<protein>
    <recommendedName>
        <fullName evidence="7">Vacuolar protein 8</fullName>
    </recommendedName>
</protein>
<evidence type="ECO:0000256" key="1">
    <source>
        <dbReference type="ARBA" id="ARBA00004592"/>
    </source>
</evidence>
<name>A0A7S3CZ40_9EUKA</name>
<feature type="compositionally biased region" description="Acidic residues" evidence="9">
    <location>
        <begin position="731"/>
        <end position="742"/>
    </location>
</feature>
<feature type="repeat" description="ARM" evidence="8">
    <location>
        <begin position="438"/>
        <end position="484"/>
    </location>
</feature>
<evidence type="ECO:0000256" key="5">
    <source>
        <dbReference type="ARBA" id="ARBA00023136"/>
    </source>
</evidence>
<feature type="region of interest" description="Disordered" evidence="9">
    <location>
        <begin position="723"/>
        <end position="742"/>
    </location>
</feature>
<evidence type="ECO:0000256" key="10">
    <source>
        <dbReference type="SAM" id="SignalP"/>
    </source>
</evidence>
<evidence type="ECO:0000256" key="2">
    <source>
        <dbReference type="ARBA" id="ARBA00005462"/>
    </source>
</evidence>
<dbReference type="AlphaFoldDB" id="A0A7S3CZ40"/>
<dbReference type="GO" id="GO:0005774">
    <property type="term" value="C:vacuolar membrane"/>
    <property type="evidence" value="ECO:0007669"/>
    <property type="project" value="UniProtKB-SubCell"/>
</dbReference>
<evidence type="ECO:0000256" key="7">
    <source>
        <dbReference type="ARBA" id="ARBA00026209"/>
    </source>
</evidence>
<feature type="signal peptide" evidence="10">
    <location>
        <begin position="1"/>
        <end position="22"/>
    </location>
</feature>
<dbReference type="PROSITE" id="PS50176">
    <property type="entry name" value="ARM_REPEAT"/>
    <property type="match status" value="3"/>
</dbReference>
<reference evidence="11" key="1">
    <citation type="submission" date="2021-01" db="EMBL/GenBank/DDBJ databases">
        <authorList>
            <person name="Corre E."/>
            <person name="Pelletier E."/>
            <person name="Niang G."/>
            <person name="Scheremetjew M."/>
            <person name="Finn R."/>
            <person name="Kale V."/>
            <person name="Holt S."/>
            <person name="Cochrane G."/>
            <person name="Meng A."/>
            <person name="Brown T."/>
            <person name="Cohen L."/>
        </authorList>
    </citation>
    <scope>NUCLEOTIDE SEQUENCE</scope>
    <source>
        <strain evidence="11">NIES-2562</strain>
    </source>
</reference>
<evidence type="ECO:0000256" key="8">
    <source>
        <dbReference type="PROSITE-ProRule" id="PRU00259"/>
    </source>
</evidence>
<comment type="subcellular location">
    <subcellularLocation>
        <location evidence="1">Vacuole membrane</location>
        <topology evidence="1">Lipid-anchor</topology>
    </subcellularLocation>
</comment>